<dbReference type="Pfam" id="PF04539">
    <property type="entry name" value="Sigma70_r3"/>
    <property type="match status" value="1"/>
</dbReference>
<dbReference type="GO" id="GO:0016987">
    <property type="term" value="F:sigma factor activity"/>
    <property type="evidence" value="ECO:0007669"/>
    <property type="project" value="UniProtKB-KW"/>
</dbReference>
<dbReference type="EMBL" id="DWWB01000069">
    <property type="protein sequence ID" value="HJC67430.1"/>
    <property type="molecule type" value="Genomic_DNA"/>
</dbReference>
<dbReference type="Pfam" id="PF04542">
    <property type="entry name" value="Sigma70_r2"/>
    <property type="match status" value="1"/>
</dbReference>
<dbReference type="PRINTS" id="PR00046">
    <property type="entry name" value="SIGMA70FCT"/>
</dbReference>
<comment type="caution">
    <text evidence="8">The sequence shown here is derived from an EMBL/GenBank/DDBJ whole genome shotgun (WGS) entry which is preliminary data.</text>
</comment>
<dbReference type="InterPro" id="IPR036388">
    <property type="entry name" value="WH-like_DNA-bd_sf"/>
</dbReference>
<dbReference type="Gene3D" id="1.10.10.10">
    <property type="entry name" value="Winged helix-like DNA-binding domain superfamily/Winged helix DNA-binding domain"/>
    <property type="match status" value="2"/>
</dbReference>
<dbReference type="Proteomes" id="UP000823863">
    <property type="component" value="Unassembled WGS sequence"/>
</dbReference>
<keyword evidence="2" id="KW-0731">Sigma factor</keyword>
<dbReference type="GO" id="GO:0006352">
    <property type="term" value="P:DNA-templated transcription initiation"/>
    <property type="evidence" value="ECO:0007669"/>
    <property type="project" value="InterPro"/>
</dbReference>
<evidence type="ECO:0000313" key="9">
    <source>
        <dbReference type="Proteomes" id="UP000823863"/>
    </source>
</evidence>
<dbReference type="Gene3D" id="1.20.120.1810">
    <property type="match status" value="1"/>
</dbReference>
<dbReference type="InterPro" id="IPR000943">
    <property type="entry name" value="RNA_pol_sigma70"/>
</dbReference>
<evidence type="ECO:0000256" key="1">
    <source>
        <dbReference type="ARBA" id="ARBA00023015"/>
    </source>
</evidence>
<proteinExistence type="predicted"/>
<dbReference type="InterPro" id="IPR013324">
    <property type="entry name" value="RNA_pol_sigma_r3/r4-like"/>
</dbReference>
<organism evidence="8 9">
    <name type="scientific">Candidatus Enterocloster excrementigallinarum</name>
    <dbReference type="NCBI Taxonomy" id="2838558"/>
    <lineage>
        <taxon>Bacteria</taxon>
        <taxon>Bacillati</taxon>
        <taxon>Bacillota</taxon>
        <taxon>Clostridia</taxon>
        <taxon>Lachnospirales</taxon>
        <taxon>Lachnospiraceae</taxon>
        <taxon>Enterocloster</taxon>
    </lineage>
</organism>
<dbReference type="NCBIfam" id="TIGR02937">
    <property type="entry name" value="sigma70-ECF"/>
    <property type="match status" value="1"/>
</dbReference>
<dbReference type="InterPro" id="IPR013325">
    <property type="entry name" value="RNA_pol_sigma_r2"/>
</dbReference>
<dbReference type="PANTHER" id="PTHR30603:SF47">
    <property type="entry name" value="RNA POLYMERASE SIGMA FACTOR SIGD, CHLOROPLASTIC"/>
    <property type="match status" value="1"/>
</dbReference>
<keyword evidence="3" id="KW-0238">DNA-binding</keyword>
<keyword evidence="1" id="KW-0805">Transcription regulation</keyword>
<dbReference type="InterPro" id="IPR050239">
    <property type="entry name" value="Sigma-70_RNA_pol_init_factors"/>
</dbReference>
<dbReference type="SUPFAM" id="SSF88946">
    <property type="entry name" value="Sigma2 domain of RNA polymerase sigma factors"/>
    <property type="match status" value="1"/>
</dbReference>
<sequence>MSNEQLVEQIRNGYHVTQNMQRLYEGNLPLLKKFVRPFTCYEPEEDLLQEAYFGLWEAAKQYESSKNVKFMTYAGYWVRQSIIRYIENCGSVIRRPSGFNQKMSQYNKAVQEFVQAYSRFPTDWEMAEALGISLQEVGKIKIALQEVASLEAPVSEDDELTLGDSIADKYSLEDDVIDEITQRTLKCGLWPIVERYTGIQQYQVIRGYYKYGMTLRQIAEQLGISIEQARQFKEAGLRQLRQYKATKNLQENLEIVTGAVYRTGFVRFRQQGSTVENIAIRRYELDKISEVQKKTRLRKD</sequence>
<reference evidence="8" key="2">
    <citation type="submission" date="2021-04" db="EMBL/GenBank/DDBJ databases">
        <authorList>
            <person name="Gilroy R."/>
        </authorList>
    </citation>
    <scope>NUCLEOTIDE SEQUENCE</scope>
    <source>
        <strain evidence="8">CHK198-12963</strain>
    </source>
</reference>
<feature type="domain" description="RNA polymerase sigma-70 region 2" evidence="6">
    <location>
        <begin position="23"/>
        <end position="86"/>
    </location>
</feature>
<accession>A0A9D2PWR5</accession>
<evidence type="ECO:0000259" key="5">
    <source>
        <dbReference type="Pfam" id="PF04539"/>
    </source>
</evidence>
<name>A0A9D2PWR5_9FIRM</name>
<dbReference type="SUPFAM" id="SSF88659">
    <property type="entry name" value="Sigma3 and sigma4 domains of RNA polymerase sigma factors"/>
    <property type="match status" value="2"/>
</dbReference>
<dbReference type="Pfam" id="PF04545">
    <property type="entry name" value="Sigma70_r4"/>
    <property type="match status" value="1"/>
</dbReference>
<dbReference type="AlphaFoldDB" id="A0A9D2PWR5"/>
<reference evidence="8" key="1">
    <citation type="journal article" date="2021" name="PeerJ">
        <title>Extensive microbial diversity within the chicken gut microbiome revealed by metagenomics and culture.</title>
        <authorList>
            <person name="Gilroy R."/>
            <person name="Ravi A."/>
            <person name="Getino M."/>
            <person name="Pursley I."/>
            <person name="Horton D.L."/>
            <person name="Alikhan N.F."/>
            <person name="Baker D."/>
            <person name="Gharbi K."/>
            <person name="Hall N."/>
            <person name="Watson M."/>
            <person name="Adriaenssens E.M."/>
            <person name="Foster-Nyarko E."/>
            <person name="Jarju S."/>
            <person name="Secka A."/>
            <person name="Antonio M."/>
            <person name="Oren A."/>
            <person name="Chaudhuri R.R."/>
            <person name="La Ragione R."/>
            <person name="Hildebrand F."/>
            <person name="Pallen M.J."/>
        </authorList>
    </citation>
    <scope>NUCLEOTIDE SEQUENCE</scope>
    <source>
        <strain evidence="8">CHK198-12963</strain>
    </source>
</reference>
<protein>
    <submittedName>
        <fullName evidence="8">Sigma-70 family RNA polymerase sigma factor</fullName>
    </submittedName>
</protein>
<evidence type="ECO:0000313" key="8">
    <source>
        <dbReference type="EMBL" id="HJC67430.1"/>
    </source>
</evidence>
<dbReference type="InterPro" id="IPR007627">
    <property type="entry name" value="RNA_pol_sigma70_r2"/>
</dbReference>
<evidence type="ECO:0000256" key="2">
    <source>
        <dbReference type="ARBA" id="ARBA00023082"/>
    </source>
</evidence>
<dbReference type="InterPro" id="IPR007630">
    <property type="entry name" value="RNA_pol_sigma70_r4"/>
</dbReference>
<dbReference type="InterPro" id="IPR007624">
    <property type="entry name" value="RNA_pol_sigma70_r3"/>
</dbReference>
<gene>
    <name evidence="8" type="ORF">H9931_12090</name>
</gene>
<keyword evidence="4" id="KW-0804">Transcription</keyword>
<dbReference type="InterPro" id="IPR014284">
    <property type="entry name" value="RNA_pol_sigma-70_dom"/>
</dbReference>
<dbReference type="PANTHER" id="PTHR30603">
    <property type="entry name" value="RNA POLYMERASE SIGMA FACTOR RPO"/>
    <property type="match status" value="1"/>
</dbReference>
<feature type="domain" description="RNA polymerase sigma-70 region 4" evidence="7">
    <location>
        <begin position="201"/>
        <end position="242"/>
    </location>
</feature>
<dbReference type="GO" id="GO:0003677">
    <property type="term" value="F:DNA binding"/>
    <property type="evidence" value="ECO:0007669"/>
    <property type="project" value="UniProtKB-KW"/>
</dbReference>
<evidence type="ECO:0000256" key="4">
    <source>
        <dbReference type="ARBA" id="ARBA00023163"/>
    </source>
</evidence>
<evidence type="ECO:0000256" key="3">
    <source>
        <dbReference type="ARBA" id="ARBA00023125"/>
    </source>
</evidence>
<evidence type="ECO:0000259" key="6">
    <source>
        <dbReference type="Pfam" id="PF04542"/>
    </source>
</evidence>
<evidence type="ECO:0000259" key="7">
    <source>
        <dbReference type="Pfam" id="PF04545"/>
    </source>
</evidence>
<feature type="domain" description="RNA polymerase sigma-70 region 3" evidence="5">
    <location>
        <begin position="103"/>
        <end position="169"/>
    </location>
</feature>